<proteinExistence type="predicted"/>
<feature type="chain" id="PRO_5035929342" description="Secreted protein" evidence="1">
    <location>
        <begin position="30"/>
        <end position="98"/>
    </location>
</feature>
<evidence type="ECO:0008006" key="4">
    <source>
        <dbReference type="Google" id="ProtNLM"/>
    </source>
</evidence>
<sequence length="98" mass="11051">MPLVLLLHKCCCPLVMQSVWLRVWPLAKADRSPTTCVVSATPYELKNLQLSIKSWTLGFGRRVGVRNFPQETNATFGRISTEIYSLFQTPSVHKGCKV</sequence>
<keyword evidence="1" id="KW-0732">Signal</keyword>
<gene>
    <name evidence="2" type="ORF">KC19_6G219800</name>
</gene>
<evidence type="ECO:0000313" key="2">
    <source>
        <dbReference type="EMBL" id="KAG0571209.1"/>
    </source>
</evidence>
<reference evidence="2 3" key="1">
    <citation type="submission" date="2020-06" db="EMBL/GenBank/DDBJ databases">
        <title>WGS assembly of Ceratodon purpureus strain R40.</title>
        <authorList>
            <person name="Carey S.B."/>
            <person name="Jenkins J."/>
            <person name="Shu S."/>
            <person name="Lovell J.T."/>
            <person name="Sreedasyam A."/>
            <person name="Maumus F."/>
            <person name="Tiley G.P."/>
            <person name="Fernandez-Pozo N."/>
            <person name="Barry K."/>
            <person name="Chen C."/>
            <person name="Wang M."/>
            <person name="Lipzen A."/>
            <person name="Daum C."/>
            <person name="Saski C.A."/>
            <person name="Payton A.C."/>
            <person name="Mcbreen J.C."/>
            <person name="Conrad R.E."/>
            <person name="Kollar L.M."/>
            <person name="Olsson S."/>
            <person name="Huttunen S."/>
            <person name="Landis J.B."/>
            <person name="Wickett N.J."/>
            <person name="Johnson M.G."/>
            <person name="Rensing S.A."/>
            <person name="Grimwood J."/>
            <person name="Schmutz J."/>
            <person name="Mcdaniel S.F."/>
        </authorList>
    </citation>
    <scope>NUCLEOTIDE SEQUENCE [LARGE SCALE GENOMIC DNA]</scope>
    <source>
        <strain evidence="2 3">R40</strain>
    </source>
</reference>
<comment type="caution">
    <text evidence="2">The sequence shown here is derived from an EMBL/GenBank/DDBJ whole genome shotgun (WGS) entry which is preliminary data.</text>
</comment>
<name>A0A8T0HK87_CERPU</name>
<keyword evidence="3" id="KW-1185">Reference proteome</keyword>
<evidence type="ECO:0000256" key="1">
    <source>
        <dbReference type="SAM" id="SignalP"/>
    </source>
</evidence>
<organism evidence="2 3">
    <name type="scientific">Ceratodon purpureus</name>
    <name type="common">Fire moss</name>
    <name type="synonym">Dicranum purpureum</name>
    <dbReference type="NCBI Taxonomy" id="3225"/>
    <lineage>
        <taxon>Eukaryota</taxon>
        <taxon>Viridiplantae</taxon>
        <taxon>Streptophyta</taxon>
        <taxon>Embryophyta</taxon>
        <taxon>Bryophyta</taxon>
        <taxon>Bryophytina</taxon>
        <taxon>Bryopsida</taxon>
        <taxon>Dicranidae</taxon>
        <taxon>Pseudoditrichales</taxon>
        <taxon>Ditrichaceae</taxon>
        <taxon>Ceratodon</taxon>
    </lineage>
</organism>
<evidence type="ECO:0000313" key="3">
    <source>
        <dbReference type="Proteomes" id="UP000822688"/>
    </source>
</evidence>
<dbReference type="EMBL" id="CM026427">
    <property type="protein sequence ID" value="KAG0571209.1"/>
    <property type="molecule type" value="Genomic_DNA"/>
</dbReference>
<dbReference type="Proteomes" id="UP000822688">
    <property type="component" value="Chromosome 6"/>
</dbReference>
<dbReference type="AlphaFoldDB" id="A0A8T0HK87"/>
<accession>A0A8T0HK87</accession>
<feature type="signal peptide" evidence="1">
    <location>
        <begin position="1"/>
        <end position="29"/>
    </location>
</feature>
<protein>
    <recommendedName>
        <fullName evidence="4">Secreted protein</fullName>
    </recommendedName>
</protein>